<evidence type="ECO:0000256" key="4">
    <source>
        <dbReference type="ARBA" id="ARBA00022498"/>
    </source>
</evidence>
<comment type="caution">
    <text evidence="14">The sequence shown here is derived from an EMBL/GenBank/DDBJ whole genome shotgun (WGS) entry which is preliminary data.</text>
</comment>
<dbReference type="UniPathway" id="UPA00122">
    <property type="reaction ID" value="UER00961"/>
</dbReference>
<dbReference type="AlphaFoldDB" id="A0A2G9LJ87"/>
<dbReference type="InterPro" id="IPR002701">
    <property type="entry name" value="CM_II_prokaryot"/>
</dbReference>
<evidence type="ECO:0000313" key="22">
    <source>
        <dbReference type="Proteomes" id="UP000228874"/>
    </source>
</evidence>
<dbReference type="EMBL" id="PEUT01000015">
    <property type="protein sequence ID" value="PIV13856.1"/>
    <property type="molecule type" value="Genomic_DNA"/>
</dbReference>
<evidence type="ECO:0000259" key="10">
    <source>
        <dbReference type="PROSITE" id="PS51168"/>
    </source>
</evidence>
<accession>A0A2H9MMQ6</accession>
<reference evidence="14 24" key="1">
    <citation type="submission" date="2017-09" db="EMBL/GenBank/DDBJ databases">
        <title>Depth-based differentiation of microbial function through sediment-hosted aquifers and enrichment of novel symbionts in the deep terrestrial subsurface.</title>
        <authorList>
            <person name="Probst A.J."/>
            <person name="Ladd B."/>
            <person name="Jarett J.K."/>
            <person name="Geller-Mcgrath D.E."/>
            <person name="Sieber C.M."/>
            <person name="Emerson J.B."/>
            <person name="Anantharaman K."/>
            <person name="Thomas B.C."/>
            <person name="Malmstrom R."/>
            <person name="Stieglmeier M."/>
            <person name="Klingl A."/>
            <person name="Woyke T."/>
            <person name="Ryan C.M."/>
            <person name="Banfield J.F."/>
        </authorList>
    </citation>
    <scope>NUCLEOTIDE SEQUENCE [LARGE SCALE GENOMIC DNA]</scope>
    <source>
        <strain evidence="16">CG02_land_8_20_14_3_00_31_209</strain>
        <strain evidence="15">CG03_land_8_20_14_0_80_31_114</strain>
        <strain evidence="17">CG17_big_fil_post_rev_8_21_14_2_50_31_73</strain>
        <strain evidence="14">CG18_big_fil_WC_8_21_14_2_50_31_19</strain>
        <strain evidence="19">CG_4_10_14_0_8_um_filter_31_133</strain>
        <strain evidence="18">CG_4_8_14_3_um_filter</strain>
        <strain evidence="21">CG_4_9_14_0_8_um_filter_31_21</strain>
        <strain evidence="20">CG_4_9_14_3_um_filter_31_125</strain>
    </source>
</reference>
<evidence type="ECO:0000313" key="21">
    <source>
        <dbReference type="EMBL" id="PJC01571.1"/>
    </source>
</evidence>
<dbReference type="InterPro" id="IPR046826">
    <property type="entry name" value="PDH_N"/>
</dbReference>
<feature type="domain" description="Prephenate dehydratase" evidence="11">
    <location>
        <begin position="379"/>
        <end position="556"/>
    </location>
</feature>
<dbReference type="GO" id="GO:0006571">
    <property type="term" value="P:tyrosine biosynthetic process"/>
    <property type="evidence" value="ECO:0007669"/>
    <property type="project" value="UniProtKB-UniPathway"/>
</dbReference>
<keyword evidence="6" id="KW-0520">NAD</keyword>
<dbReference type="InterPro" id="IPR002912">
    <property type="entry name" value="ACT_dom"/>
</dbReference>
<dbReference type="Proteomes" id="UP000230477">
    <property type="component" value="Unassembled WGS sequence"/>
</dbReference>
<dbReference type="GO" id="GO:0046417">
    <property type="term" value="P:chorismate metabolic process"/>
    <property type="evidence" value="ECO:0007669"/>
    <property type="project" value="InterPro"/>
</dbReference>
<evidence type="ECO:0000313" key="23">
    <source>
        <dbReference type="Proteomes" id="UP000228888"/>
    </source>
</evidence>
<evidence type="ECO:0000259" key="12">
    <source>
        <dbReference type="PROSITE" id="PS51176"/>
    </source>
</evidence>
<name>A0A2G9LJ87_HUBC1</name>
<dbReference type="InterPro" id="IPR036263">
    <property type="entry name" value="Chorismate_II_sf"/>
</dbReference>
<dbReference type="InterPro" id="IPR003099">
    <property type="entry name" value="Prephen_DH"/>
</dbReference>
<dbReference type="PROSITE" id="PS51671">
    <property type="entry name" value="ACT"/>
    <property type="match status" value="1"/>
</dbReference>
<evidence type="ECO:0000313" key="24">
    <source>
        <dbReference type="Proteomes" id="UP000229789"/>
    </source>
</evidence>
<dbReference type="Pfam" id="PF02153">
    <property type="entry name" value="PDH_N"/>
    <property type="match status" value="1"/>
</dbReference>
<evidence type="ECO:0000256" key="3">
    <source>
        <dbReference type="ARBA" id="ARBA00016891"/>
    </source>
</evidence>
<dbReference type="GO" id="GO:0009094">
    <property type="term" value="P:L-phenylalanine biosynthetic process"/>
    <property type="evidence" value="ECO:0007669"/>
    <property type="project" value="InterPro"/>
</dbReference>
<evidence type="ECO:0000256" key="9">
    <source>
        <dbReference type="SAM" id="Coils"/>
    </source>
</evidence>
<sequence>MGFEKPLIGIIGGTGKTGSQFKAFFEKDGYEVLVCGRETKLTPKELAQKADVLIFSVPIKNTVEVIKDIAPFAKPGAMITDFTSIKKQPVEAMLKYAPETCEVVGMHPMFGPTIKSMKGQIVVLCKGRGNKGFVWLKRFLEENNVDVKEILPEKHDQIMSVVQGITHFSSLVVARAIEKSGLSLKDTLEYASPVYKLQLYTIGRILSQNPELYASIQMDNQEIRRRAEQFTNVSMEMSEFVKNKDYNNFIKKFEDIAQYFGNFKKESLEKTDYFIERLVNYPKNLSKKTDLKELRDEIDKINNEFVDLLKRRELLVKKVAIIKKKKNLLVYDANRETEIFGKIEEKAKEHNINPYEARDFFENILERSKNIMYLIKKPEVWTLGPAGSYSEEITSKLFSGKEIGYKTLIQDVFEEVSKNTSIGVVPIENSTGGSVDETVNSLIKYENIQIIGEDFLPIRHCLIGFSWAKIKGIKEIRAHTQSFAQCARFLQENFPDLRRTPCASNSLALKEVRSLHNGKIAAIASERAAKIYGLRVLKKNIHNNENNITKFIIISGKSLDTQPTGKDRISLLISYKEDKPKILFGVLKAFADENINLSKVESVPDGEFGKYLFFIDAEGHIKDEKIAKVVDEIKKDENLKIRFLGSYKRKREYG</sequence>
<dbReference type="InterPro" id="IPR036979">
    <property type="entry name" value="CM_dom_sf"/>
</dbReference>
<accession>A0A2H9P967</accession>
<evidence type="ECO:0000256" key="7">
    <source>
        <dbReference type="ARBA" id="ARBA00023141"/>
    </source>
</evidence>
<evidence type="ECO:0000256" key="2">
    <source>
        <dbReference type="ARBA" id="ARBA00012068"/>
    </source>
</evidence>
<dbReference type="InterPro" id="IPR036291">
    <property type="entry name" value="NAD(P)-bd_dom_sf"/>
</dbReference>
<dbReference type="Proteomes" id="UP000231232">
    <property type="component" value="Unassembled WGS sequence"/>
</dbReference>
<evidence type="ECO:0000313" key="17">
    <source>
        <dbReference type="EMBL" id="PIV89826.1"/>
    </source>
</evidence>
<dbReference type="Pfam" id="PF20463">
    <property type="entry name" value="PDH_C"/>
    <property type="match status" value="1"/>
</dbReference>
<dbReference type="GO" id="GO:0004664">
    <property type="term" value="F:prephenate dehydratase activity"/>
    <property type="evidence" value="ECO:0007669"/>
    <property type="project" value="InterPro"/>
</dbReference>
<dbReference type="Pfam" id="PF01817">
    <property type="entry name" value="CM_2"/>
    <property type="match status" value="1"/>
</dbReference>
<dbReference type="PROSITE" id="PS51171">
    <property type="entry name" value="PREPHENATE_DEHYDR_3"/>
    <property type="match status" value="1"/>
</dbReference>
<dbReference type="Gene3D" id="3.30.70.260">
    <property type="match status" value="1"/>
</dbReference>
<accession>A0A2G9LJ87</accession>
<dbReference type="EMBL" id="PFSX01000021">
    <property type="protein sequence ID" value="PJC01571.1"/>
    <property type="molecule type" value="Genomic_DNA"/>
</dbReference>
<keyword evidence="7" id="KW-0028">Amino-acid biosynthesis</keyword>
<feature type="domain" description="ACT" evidence="13">
    <location>
        <begin position="571"/>
        <end position="646"/>
    </location>
</feature>
<dbReference type="PROSITE" id="PS51168">
    <property type="entry name" value="CHORISMATE_MUT_2"/>
    <property type="match status" value="1"/>
</dbReference>
<accession>A0A2H9RDB3</accession>
<dbReference type="InterPro" id="IPR046825">
    <property type="entry name" value="PDH_C"/>
</dbReference>
<dbReference type="SUPFAM" id="SSF55021">
    <property type="entry name" value="ACT-like"/>
    <property type="match status" value="1"/>
</dbReference>
<dbReference type="Gene3D" id="1.20.59.10">
    <property type="entry name" value="Chorismate mutase"/>
    <property type="match status" value="1"/>
</dbReference>
<dbReference type="Pfam" id="PF01842">
    <property type="entry name" value="ACT"/>
    <property type="match status" value="1"/>
</dbReference>
<dbReference type="GO" id="GO:0008977">
    <property type="term" value="F:prephenate dehydrogenase (NAD+) activity"/>
    <property type="evidence" value="ECO:0007669"/>
    <property type="project" value="UniProtKB-EC"/>
</dbReference>
<dbReference type="EMBL" id="PETW01000010">
    <property type="protein sequence ID" value="PIV46567.1"/>
    <property type="molecule type" value="Genomic_DNA"/>
</dbReference>
<evidence type="ECO:0000313" key="15">
    <source>
        <dbReference type="EMBL" id="PIV13856.1"/>
    </source>
</evidence>
<evidence type="ECO:0000313" key="20">
    <source>
        <dbReference type="EMBL" id="PJB04038.1"/>
    </source>
</evidence>
<evidence type="ECO:0000313" key="16">
    <source>
        <dbReference type="EMBL" id="PIV46567.1"/>
    </source>
</evidence>
<dbReference type="EMBL" id="PFMG01000014">
    <property type="protein sequence ID" value="PIZ00014.1"/>
    <property type="molecule type" value="Genomic_DNA"/>
</dbReference>
<dbReference type="SMART" id="SM00830">
    <property type="entry name" value="CM_2"/>
    <property type="match status" value="1"/>
</dbReference>
<dbReference type="EMBL" id="PCUF01000015">
    <property type="protein sequence ID" value="PIN66607.1"/>
    <property type="molecule type" value="Genomic_DNA"/>
</dbReference>
<dbReference type="Proteomes" id="UP000228989">
    <property type="component" value="Unassembled WGS sequence"/>
</dbReference>
<dbReference type="Proteomes" id="UP000228888">
    <property type="component" value="Unassembled WGS sequence"/>
</dbReference>
<protein>
    <recommendedName>
        <fullName evidence="3">Prephenate dehydrogenase</fullName>
        <ecNumber evidence="2">1.3.1.12</ecNumber>
    </recommendedName>
</protein>
<accession>A0A2H9N2Y1</accession>
<keyword evidence="9" id="KW-0175">Coiled coil</keyword>
<evidence type="ECO:0000256" key="1">
    <source>
        <dbReference type="ARBA" id="ARBA00005067"/>
    </source>
</evidence>
<dbReference type="GO" id="GO:0004665">
    <property type="term" value="F:prephenate dehydrogenase (NADP+) activity"/>
    <property type="evidence" value="ECO:0007669"/>
    <property type="project" value="InterPro"/>
</dbReference>
<dbReference type="GO" id="GO:0004106">
    <property type="term" value="F:chorismate mutase activity"/>
    <property type="evidence" value="ECO:0007669"/>
    <property type="project" value="InterPro"/>
</dbReference>
<evidence type="ECO:0000256" key="8">
    <source>
        <dbReference type="ARBA" id="ARBA00049260"/>
    </source>
</evidence>
<comment type="pathway">
    <text evidence="1">Amino-acid biosynthesis; L-tyrosine biosynthesis; (4-hydroxyphenyl)pyruvate from prephenate (NAD(+) route): step 1/1.</text>
</comment>
<evidence type="ECO:0000259" key="13">
    <source>
        <dbReference type="PROSITE" id="PS51671"/>
    </source>
</evidence>
<evidence type="ECO:0000313" key="19">
    <source>
        <dbReference type="EMBL" id="PIZ00014.1"/>
    </source>
</evidence>
<dbReference type="Gene3D" id="3.40.190.10">
    <property type="entry name" value="Periplasmic binding protein-like II"/>
    <property type="match status" value="2"/>
</dbReference>
<dbReference type="EMBL" id="PFUW01000021">
    <property type="protein sequence ID" value="PJB04038.1"/>
    <property type="molecule type" value="Genomic_DNA"/>
</dbReference>
<dbReference type="EC" id="1.3.1.12" evidence="2"/>
<dbReference type="Proteomes" id="UP000228874">
    <property type="component" value="Unassembled WGS sequence"/>
</dbReference>
<keyword evidence="5" id="KW-0560">Oxidoreductase</keyword>
<dbReference type="Proteomes" id="UP000230713">
    <property type="component" value="Unassembled WGS sequence"/>
</dbReference>
<evidence type="ECO:0000259" key="11">
    <source>
        <dbReference type="PROSITE" id="PS51171"/>
    </source>
</evidence>
<dbReference type="Gene3D" id="3.40.50.720">
    <property type="entry name" value="NAD(P)-binding Rossmann-like Domain"/>
    <property type="match status" value="1"/>
</dbReference>
<keyword evidence="4" id="KW-0827">Tyrosine biosynthesis</keyword>
<dbReference type="Proteomes" id="UP000229789">
    <property type="component" value="Unassembled WGS sequence"/>
</dbReference>
<comment type="catalytic activity">
    <reaction evidence="8">
        <text>prephenate + NAD(+) = 3-(4-hydroxyphenyl)pyruvate + CO2 + NADH</text>
        <dbReference type="Rhea" id="RHEA:13869"/>
        <dbReference type="ChEBI" id="CHEBI:16526"/>
        <dbReference type="ChEBI" id="CHEBI:29934"/>
        <dbReference type="ChEBI" id="CHEBI:36242"/>
        <dbReference type="ChEBI" id="CHEBI:57540"/>
        <dbReference type="ChEBI" id="CHEBI:57945"/>
        <dbReference type="EC" id="1.3.1.12"/>
    </reaction>
</comment>
<dbReference type="Pfam" id="PF00800">
    <property type="entry name" value="PDT"/>
    <property type="match status" value="1"/>
</dbReference>
<accession>A0A2H9M2J9</accession>
<dbReference type="InterPro" id="IPR001086">
    <property type="entry name" value="Preph_deHydtase"/>
</dbReference>
<dbReference type="PANTHER" id="PTHR21363">
    <property type="entry name" value="PREPHENATE DEHYDROGENASE"/>
    <property type="match status" value="1"/>
</dbReference>
<dbReference type="Proteomes" id="UP000231449">
    <property type="component" value="Unassembled WGS sequence"/>
</dbReference>
<dbReference type="PANTHER" id="PTHR21363:SF0">
    <property type="entry name" value="PREPHENATE DEHYDROGENASE [NADP(+)]"/>
    <property type="match status" value="1"/>
</dbReference>
<dbReference type="CDD" id="cd13532">
    <property type="entry name" value="PBP2_PDT_like"/>
    <property type="match status" value="1"/>
</dbReference>
<dbReference type="EMBL" id="PFIH01000015">
    <property type="protein sequence ID" value="PIX28259.1"/>
    <property type="molecule type" value="Genomic_DNA"/>
</dbReference>
<reference evidence="22 23" key="2">
    <citation type="submission" date="2017-09" db="EMBL/GenBank/DDBJ databases">
        <title>Depth-based differentiation of microbial function through sediment-hosted aquifers and enrichment of novel symbionts in the deep terrestrial subsurface.</title>
        <authorList>
            <person name="Probst A.J."/>
            <person name="Ladd B."/>
            <person name="Jarett J.K."/>
            <person name="Geller-Mcgrath D.E."/>
            <person name="Sieber C.M.K."/>
            <person name="Emerson J.B."/>
            <person name="Anantharaman K."/>
            <person name="Thomas B.C."/>
            <person name="Malmstrom R."/>
            <person name="Stieglmeier M."/>
            <person name="Klingl A."/>
            <person name="Woyke T."/>
            <person name="Ryan C.M."/>
            <person name="Banfield J.F."/>
        </authorList>
    </citation>
    <scope>NUCLEOTIDE SEQUENCE [LARGE SCALE GENOMIC DNA]</scope>
</reference>
<dbReference type="SUPFAM" id="SSF48179">
    <property type="entry name" value="6-phosphogluconate dehydrogenase C-terminal domain-like"/>
    <property type="match status" value="1"/>
</dbReference>
<dbReference type="PROSITE" id="PS51176">
    <property type="entry name" value="PDH_ADH"/>
    <property type="match status" value="1"/>
</dbReference>
<feature type="coiled-coil region" evidence="9">
    <location>
        <begin position="284"/>
        <end position="311"/>
    </location>
</feature>
<dbReference type="SUPFAM" id="SSF51735">
    <property type="entry name" value="NAD(P)-binding Rossmann-fold domains"/>
    <property type="match status" value="1"/>
</dbReference>
<dbReference type="InterPro" id="IPR050812">
    <property type="entry name" value="Preph/Arog_dehydrog"/>
</dbReference>
<evidence type="ECO:0000256" key="6">
    <source>
        <dbReference type="ARBA" id="ARBA00023027"/>
    </source>
</evidence>
<dbReference type="SUPFAM" id="SSF53850">
    <property type="entry name" value="Periplasmic binding protein-like II"/>
    <property type="match status" value="1"/>
</dbReference>
<accession>A0A2H9M921</accession>
<organism evidence="14 24">
    <name type="scientific">Huberarchaeum crystalense</name>
    <dbReference type="NCBI Taxonomy" id="2014257"/>
    <lineage>
        <taxon>Archaea</taxon>
        <taxon>Candidatus Huberarchaeota</taxon>
        <taxon>Candidatus Huberarchaeia</taxon>
        <taxon>Candidatus Huberarchaeales</taxon>
        <taxon>Candidatus Huberarchaeaceae</taxon>
        <taxon>Candidatus Huberarchaeum</taxon>
    </lineage>
</organism>
<keyword evidence="7" id="KW-0057">Aromatic amino acid biosynthesis</keyword>
<evidence type="ECO:0000313" key="14">
    <source>
        <dbReference type="EMBL" id="PIN66607.1"/>
    </source>
</evidence>
<dbReference type="Gene3D" id="1.10.3660.10">
    <property type="entry name" value="6-phosphogluconate dehydrogenase C-terminal like domain"/>
    <property type="match status" value="1"/>
</dbReference>
<proteinExistence type="predicted"/>
<evidence type="ECO:0000256" key="5">
    <source>
        <dbReference type="ARBA" id="ARBA00023002"/>
    </source>
</evidence>
<accession>A0A2H9QSG0</accession>
<gene>
    <name evidence="21" type="ORF">CO072_00790</name>
    <name evidence="20" type="ORF">CO124_01495</name>
    <name evidence="16" type="ORF">COS22_00545</name>
    <name evidence="15" type="ORF">COS45_00660</name>
    <name evidence="17" type="ORF">COW47_00630</name>
    <name evidence="14" type="ORF">COW69_01420</name>
    <name evidence="19" type="ORF">COY63_00330</name>
    <name evidence="18" type="ORF">COZ66_00460</name>
</gene>
<dbReference type="CDD" id="cd04905">
    <property type="entry name" value="ACT_CM-PDT"/>
    <property type="match status" value="1"/>
</dbReference>
<dbReference type="GO" id="GO:0070403">
    <property type="term" value="F:NAD+ binding"/>
    <property type="evidence" value="ECO:0007669"/>
    <property type="project" value="InterPro"/>
</dbReference>
<dbReference type="NCBIfam" id="NF008865">
    <property type="entry name" value="PRK11898.1"/>
    <property type="match status" value="1"/>
</dbReference>
<dbReference type="InterPro" id="IPR045865">
    <property type="entry name" value="ACT-like_dom_sf"/>
</dbReference>
<dbReference type="SUPFAM" id="SSF48600">
    <property type="entry name" value="Chorismate mutase II"/>
    <property type="match status" value="1"/>
</dbReference>
<feature type="domain" description="Chorismate mutase" evidence="10">
    <location>
        <begin position="285"/>
        <end position="376"/>
    </location>
</feature>
<dbReference type="InterPro" id="IPR008927">
    <property type="entry name" value="6-PGluconate_DH-like_C_sf"/>
</dbReference>
<dbReference type="EMBL" id="PFFF01000016">
    <property type="protein sequence ID" value="PIV89826.1"/>
    <property type="molecule type" value="Genomic_DNA"/>
</dbReference>
<feature type="domain" description="Prephenate/arogenate dehydrogenase" evidence="12">
    <location>
        <begin position="6"/>
        <end position="271"/>
    </location>
</feature>
<evidence type="ECO:0000313" key="18">
    <source>
        <dbReference type="EMBL" id="PIX28259.1"/>
    </source>
</evidence>